<dbReference type="SMART" id="SM01265">
    <property type="entry name" value="Mab-21"/>
    <property type="match status" value="1"/>
</dbReference>
<dbReference type="Pfam" id="PF03281">
    <property type="entry name" value="Mab-21"/>
    <property type="match status" value="1"/>
</dbReference>
<organism evidence="4 5">
    <name type="scientific">Pinctada imbricata</name>
    <name type="common">Atlantic pearl-oyster</name>
    <name type="synonym">Pinctada martensii</name>
    <dbReference type="NCBI Taxonomy" id="66713"/>
    <lineage>
        <taxon>Eukaryota</taxon>
        <taxon>Metazoa</taxon>
        <taxon>Spiralia</taxon>
        <taxon>Lophotrochozoa</taxon>
        <taxon>Mollusca</taxon>
        <taxon>Bivalvia</taxon>
        <taxon>Autobranchia</taxon>
        <taxon>Pteriomorphia</taxon>
        <taxon>Pterioida</taxon>
        <taxon>Pterioidea</taxon>
        <taxon>Pteriidae</taxon>
        <taxon>Pinctada</taxon>
    </lineage>
</organism>
<dbReference type="PANTHER" id="PTHR10656:SF69">
    <property type="entry name" value="MAB-21-LIKE HHH_H2TH-LIKE DOMAIN-CONTAINING PROTEIN"/>
    <property type="match status" value="1"/>
</dbReference>
<keyword evidence="5" id="KW-1185">Reference proteome</keyword>
<reference evidence="4" key="1">
    <citation type="submission" date="2019-08" db="EMBL/GenBank/DDBJ databases">
        <title>The improved chromosome-level genome for the pearl oyster Pinctada fucata martensii using PacBio sequencing and Hi-C.</title>
        <authorList>
            <person name="Zheng Z."/>
        </authorList>
    </citation>
    <scope>NUCLEOTIDE SEQUENCE</scope>
    <source>
        <strain evidence="4">ZZ-2019</strain>
        <tissue evidence="4">Adductor muscle</tissue>
    </source>
</reference>
<dbReference type="PANTHER" id="PTHR10656">
    <property type="entry name" value="CELL FATE DETERMINING PROTEIN MAB21-RELATED"/>
    <property type="match status" value="1"/>
</dbReference>
<accession>A0AA88XKM0</accession>
<evidence type="ECO:0000256" key="1">
    <source>
        <dbReference type="ARBA" id="ARBA00008307"/>
    </source>
</evidence>
<dbReference type="Gene3D" id="1.10.1410.40">
    <property type="match status" value="1"/>
</dbReference>
<gene>
    <name evidence="4" type="ORF">FSP39_005983</name>
</gene>
<evidence type="ECO:0000259" key="3">
    <source>
        <dbReference type="Pfam" id="PF20266"/>
    </source>
</evidence>
<dbReference type="Proteomes" id="UP001186944">
    <property type="component" value="Unassembled WGS sequence"/>
</dbReference>
<name>A0AA88XKM0_PINIB</name>
<comment type="caution">
    <text evidence="4">The sequence shown here is derived from an EMBL/GenBank/DDBJ whole genome shotgun (WGS) entry which is preliminary data.</text>
</comment>
<feature type="domain" description="Mab-21-like nucleotidyltransferase" evidence="2">
    <location>
        <begin position="146"/>
        <end position="219"/>
    </location>
</feature>
<evidence type="ECO:0000313" key="4">
    <source>
        <dbReference type="EMBL" id="KAK3082810.1"/>
    </source>
</evidence>
<comment type="similarity">
    <text evidence="1">Belongs to the mab-21 family.</text>
</comment>
<evidence type="ECO:0000259" key="2">
    <source>
        <dbReference type="Pfam" id="PF03281"/>
    </source>
</evidence>
<dbReference type="Pfam" id="PF20266">
    <property type="entry name" value="Mab-21_C"/>
    <property type="match status" value="1"/>
</dbReference>
<dbReference type="InterPro" id="IPR046903">
    <property type="entry name" value="Mab-21-like_nuc_Trfase"/>
</dbReference>
<proteinExistence type="inferred from homology"/>
<dbReference type="EMBL" id="VSWD01000014">
    <property type="protein sequence ID" value="KAK3082810.1"/>
    <property type="molecule type" value="Genomic_DNA"/>
</dbReference>
<evidence type="ECO:0000313" key="5">
    <source>
        <dbReference type="Proteomes" id="UP001186944"/>
    </source>
</evidence>
<dbReference type="InterPro" id="IPR024810">
    <property type="entry name" value="MAB21L/cGLR"/>
</dbReference>
<dbReference type="InterPro" id="IPR046906">
    <property type="entry name" value="Mab-21_HhH/H2TH-like"/>
</dbReference>
<protein>
    <recommendedName>
        <fullName evidence="6">Mab-21-like HhH/H2TH-like domain-containing protein</fullName>
    </recommendedName>
</protein>
<sequence length="344" mass="40073">MELYDRLGYLFGTEEYVSMRRGLVLLREELLKYQFRYARQLFICSGSLGEGVAYPESDDDVMIYHTFTRVVKSYREATWRGDLLMIPSQYSPGYCLLLDVKQSYPAYIIHVIDKMPFLSSSKWKQYGLQEGESIHGPCQSQIIGAYEYDNALCIHFPSWPDVAKNWILRSRPHGWPSHDVVQNIIMNGCHVVPIGDQTSAYHQHEWRISFSMAERTLMHSFNHVQFLTYNLLRLCLKRVIGKGSPGVLCSYFMKTTSFYTAENTPSQLWQAENIDTCFKTCLSVLYDYVDHGYCPNYFISEYNMIKRKVNYTNLQPLLDIIRSLHDIGIVRTIHLCGESKCFDR</sequence>
<evidence type="ECO:0008006" key="6">
    <source>
        <dbReference type="Google" id="ProtNLM"/>
    </source>
</evidence>
<dbReference type="AlphaFoldDB" id="A0AA88XKM0"/>
<feature type="domain" description="Mab-21-like HhH/H2TH-like" evidence="3">
    <location>
        <begin position="248"/>
        <end position="317"/>
    </location>
</feature>